<dbReference type="GO" id="GO:0005525">
    <property type="term" value="F:GTP binding"/>
    <property type="evidence" value="ECO:0007669"/>
    <property type="project" value="UniProtKB-KW"/>
</dbReference>
<dbReference type="InterPro" id="IPR027417">
    <property type="entry name" value="P-loop_NTPase"/>
</dbReference>
<comment type="caution">
    <text evidence="3">The sequence shown here is derived from an EMBL/GenBank/DDBJ whole genome shotgun (WGS) entry which is preliminary data.</text>
</comment>
<dbReference type="Pfam" id="PF00025">
    <property type="entry name" value="Arf"/>
    <property type="match status" value="1"/>
</dbReference>
<protein>
    <submittedName>
        <fullName evidence="3">GTPase domain-containing protein</fullName>
    </submittedName>
</protein>
<keyword evidence="1" id="KW-0547">Nucleotide-binding</keyword>
<dbReference type="GO" id="GO:0003924">
    <property type="term" value="F:GTPase activity"/>
    <property type="evidence" value="ECO:0007669"/>
    <property type="project" value="InterPro"/>
</dbReference>
<name>A0A849ST01_UNCEI</name>
<evidence type="ECO:0000256" key="1">
    <source>
        <dbReference type="ARBA" id="ARBA00022741"/>
    </source>
</evidence>
<proteinExistence type="predicted"/>
<evidence type="ECO:0000313" key="3">
    <source>
        <dbReference type="EMBL" id="NOT34510.1"/>
    </source>
</evidence>
<evidence type="ECO:0000256" key="2">
    <source>
        <dbReference type="ARBA" id="ARBA00023134"/>
    </source>
</evidence>
<sequence>MALINHRAREIHFKVVYYGPGLGGKTTNLKCLFERLPAERRGRLISIATDNERTLFFDFLPIDVGLVNGMMTRFHLYTVPGQIYYQRSRRAVLQGVDAVVFVADSHPARERANLESLADLRANLATIGIDEDAIARLPWMIQYNKRDLTLAMPLERMRAALNPNGAPDFEAVATSGKGVNETLKSACKAVLARLAAPDLRPRVAPAHVPVTPSEARQV</sequence>
<dbReference type="PANTHER" id="PTHR42708">
    <property type="entry name" value="ATP/GTP-BINDING PROTEIN-RELATED"/>
    <property type="match status" value="1"/>
</dbReference>
<dbReference type="InterPro" id="IPR006689">
    <property type="entry name" value="Small_GTPase_ARF/SAR"/>
</dbReference>
<dbReference type="Gene3D" id="3.40.50.300">
    <property type="entry name" value="P-loop containing nucleotide triphosphate hydrolases"/>
    <property type="match status" value="1"/>
</dbReference>
<dbReference type="AlphaFoldDB" id="A0A849ST01"/>
<dbReference type="InterPro" id="IPR052705">
    <property type="entry name" value="Gliding_Motility_GTPase"/>
</dbReference>
<keyword evidence="2" id="KW-0342">GTP-binding</keyword>
<dbReference type="Proteomes" id="UP000580839">
    <property type="component" value="Unassembled WGS sequence"/>
</dbReference>
<organism evidence="3 4">
    <name type="scientific">Eiseniibacteriota bacterium</name>
    <dbReference type="NCBI Taxonomy" id="2212470"/>
    <lineage>
        <taxon>Bacteria</taxon>
        <taxon>Candidatus Eiseniibacteriota</taxon>
    </lineage>
</organism>
<reference evidence="3 4" key="1">
    <citation type="submission" date="2020-04" db="EMBL/GenBank/DDBJ databases">
        <title>Metagenomic profiling of ammonia- and methane-oxidizing microorganisms in a Dutch drinking water treatment plant.</title>
        <authorList>
            <person name="Poghosyan L."/>
            <person name="Leucker S."/>
        </authorList>
    </citation>
    <scope>NUCLEOTIDE SEQUENCE [LARGE SCALE GENOMIC DNA]</scope>
    <source>
        <strain evidence="3">S-RSF-IL-03</strain>
    </source>
</reference>
<gene>
    <name evidence="3" type="ORF">HOP12_10105</name>
</gene>
<evidence type="ECO:0000313" key="4">
    <source>
        <dbReference type="Proteomes" id="UP000580839"/>
    </source>
</evidence>
<dbReference type="EMBL" id="JABFRW010000127">
    <property type="protein sequence ID" value="NOT34510.1"/>
    <property type="molecule type" value="Genomic_DNA"/>
</dbReference>
<dbReference type="PANTHER" id="PTHR42708:SF1">
    <property type="entry name" value="GLIDING MOTILITY PROTEIN MGLA"/>
    <property type="match status" value="1"/>
</dbReference>
<dbReference type="SUPFAM" id="SSF52540">
    <property type="entry name" value="P-loop containing nucleoside triphosphate hydrolases"/>
    <property type="match status" value="1"/>
</dbReference>
<accession>A0A849ST01</accession>